<dbReference type="SMART" id="SM00849">
    <property type="entry name" value="Lactamase_B"/>
    <property type="match status" value="1"/>
</dbReference>
<dbReference type="GO" id="GO:0103043">
    <property type="term" value="F:phosphoribosyl 1,2-cyclic phosphate phosphodiesterase activity"/>
    <property type="evidence" value="ECO:0007669"/>
    <property type="project" value="UniProtKB-EC"/>
</dbReference>
<dbReference type="CDD" id="cd16279">
    <property type="entry name" value="metallo-hydrolase-like_MBL-fold"/>
    <property type="match status" value="1"/>
</dbReference>
<dbReference type="PANTHER" id="PTHR42663:SF6">
    <property type="entry name" value="HYDROLASE C777.06C-RELATED"/>
    <property type="match status" value="1"/>
</dbReference>
<comment type="caution">
    <text evidence="2">The sequence shown here is derived from an EMBL/GenBank/DDBJ whole genome shotgun (WGS) entry which is preliminary data.</text>
</comment>
<dbReference type="SUPFAM" id="SSF56281">
    <property type="entry name" value="Metallo-hydrolase/oxidoreductase"/>
    <property type="match status" value="1"/>
</dbReference>
<name>A0A644ULT1_9ZZZZ</name>
<sequence length="268" mass="30285">MEEFNTARLSFLGTGTSQGVPVIGCECKVCKSENSKDKRLRSSVLIEYLGFKILIDAGPDFRQQLLRVKIKNLDAILLTHEHKDHTGGLDDVRAFNYINGRALPIYCEERVLRSLEKEYSYVFEENRYPGVPEFDIRVIDENIFEIKRENGRSGEPGVKVIPVRVSHYKLPILGFRIGDITYITDANKIEDKSYKLLEGSKILVLNTVRHAKHISHFSLAEAIEVAKKAGAERTFLTHLSHQIGTHEELSAELPPGIFASYDGLTVEI</sequence>
<gene>
    <name evidence="2" type="primary">phnP_3</name>
    <name evidence="2" type="ORF">SDC9_25758</name>
</gene>
<dbReference type="InterPro" id="IPR001279">
    <property type="entry name" value="Metallo-B-lactamas"/>
</dbReference>
<dbReference type="EC" id="3.1.4.55" evidence="2"/>
<dbReference type="InterPro" id="IPR036866">
    <property type="entry name" value="RibonucZ/Hydroxyglut_hydro"/>
</dbReference>
<protein>
    <submittedName>
        <fullName evidence="2">Phosphoribosyl 1,2-cyclic phosphate phosphodiesterase</fullName>
        <ecNumber evidence="2">3.1.4.55</ecNumber>
    </submittedName>
</protein>
<dbReference type="AlphaFoldDB" id="A0A644ULT1"/>
<dbReference type="Pfam" id="PF12706">
    <property type="entry name" value="Lactamase_B_2"/>
    <property type="match status" value="1"/>
</dbReference>
<keyword evidence="2" id="KW-0378">Hydrolase</keyword>
<dbReference type="EMBL" id="VSSQ01000131">
    <property type="protein sequence ID" value="MPL79871.1"/>
    <property type="molecule type" value="Genomic_DNA"/>
</dbReference>
<evidence type="ECO:0000259" key="1">
    <source>
        <dbReference type="SMART" id="SM00849"/>
    </source>
</evidence>
<reference evidence="2" key="1">
    <citation type="submission" date="2019-08" db="EMBL/GenBank/DDBJ databases">
        <authorList>
            <person name="Kucharzyk K."/>
            <person name="Murdoch R.W."/>
            <person name="Higgins S."/>
            <person name="Loffler F."/>
        </authorList>
    </citation>
    <scope>NUCLEOTIDE SEQUENCE</scope>
</reference>
<dbReference type="Gene3D" id="3.60.15.10">
    <property type="entry name" value="Ribonuclease Z/Hydroxyacylglutathione hydrolase-like"/>
    <property type="match status" value="1"/>
</dbReference>
<dbReference type="PANTHER" id="PTHR42663">
    <property type="entry name" value="HYDROLASE C777.06C-RELATED-RELATED"/>
    <property type="match status" value="1"/>
</dbReference>
<feature type="domain" description="Metallo-beta-lactamase" evidence="1">
    <location>
        <begin position="40"/>
        <end position="238"/>
    </location>
</feature>
<evidence type="ECO:0000313" key="2">
    <source>
        <dbReference type="EMBL" id="MPL79871.1"/>
    </source>
</evidence>
<accession>A0A644ULT1</accession>
<organism evidence="2">
    <name type="scientific">bioreactor metagenome</name>
    <dbReference type="NCBI Taxonomy" id="1076179"/>
    <lineage>
        <taxon>unclassified sequences</taxon>
        <taxon>metagenomes</taxon>
        <taxon>ecological metagenomes</taxon>
    </lineage>
</organism>
<proteinExistence type="predicted"/>